<keyword evidence="3 4" id="KW-0472">Membrane</keyword>
<evidence type="ECO:0000256" key="3">
    <source>
        <dbReference type="ARBA" id="ARBA00023136"/>
    </source>
</evidence>
<dbReference type="EMBL" id="DTFF01000041">
    <property type="protein sequence ID" value="HGI87655.1"/>
    <property type="molecule type" value="Genomic_DNA"/>
</dbReference>
<sequence>MRTATSSTNVARALVKLFKHVVNVWHFYASVTLMILAALLSSLIPYIMRYIIDAGIVKRSFEVILNRSSLLIALVAVSSLFRLGSGYVGSLATQRVVHMLRASAFESMPRKPARFFSNVAVGQAITTIVNDTGRVDGFLAFEFLECS</sequence>
<organism evidence="6">
    <name type="scientific">Ignisphaera aggregans</name>
    <dbReference type="NCBI Taxonomy" id="334771"/>
    <lineage>
        <taxon>Archaea</taxon>
        <taxon>Thermoproteota</taxon>
        <taxon>Thermoprotei</taxon>
        <taxon>Desulfurococcales</taxon>
        <taxon>Desulfurococcaceae</taxon>
        <taxon>Ignisphaera</taxon>
    </lineage>
</organism>
<dbReference type="GO" id="GO:0140359">
    <property type="term" value="F:ABC-type transporter activity"/>
    <property type="evidence" value="ECO:0007669"/>
    <property type="project" value="InterPro"/>
</dbReference>
<gene>
    <name evidence="6" type="ORF">ENV14_04605</name>
</gene>
<dbReference type="GO" id="GO:0016020">
    <property type="term" value="C:membrane"/>
    <property type="evidence" value="ECO:0007669"/>
    <property type="project" value="InterPro"/>
</dbReference>
<keyword evidence="6" id="KW-0547">Nucleotide-binding</keyword>
<dbReference type="InterPro" id="IPR036640">
    <property type="entry name" value="ABC1_TM_sf"/>
</dbReference>
<dbReference type="InterPro" id="IPR011527">
    <property type="entry name" value="ABC1_TM_dom"/>
</dbReference>
<name>A0A7C4BCF9_9CREN</name>
<keyword evidence="1 4" id="KW-0812">Transmembrane</keyword>
<feature type="transmembrane region" description="Helical" evidence="4">
    <location>
        <begin position="25"/>
        <end position="48"/>
    </location>
</feature>
<feature type="transmembrane region" description="Helical" evidence="4">
    <location>
        <begin position="69"/>
        <end position="89"/>
    </location>
</feature>
<dbReference type="AlphaFoldDB" id="A0A7C4BCF9"/>
<feature type="domain" description="ABC transmembrane type-1" evidence="5">
    <location>
        <begin position="29"/>
        <end position="147"/>
    </location>
</feature>
<evidence type="ECO:0000313" key="6">
    <source>
        <dbReference type="EMBL" id="HGI87655.1"/>
    </source>
</evidence>
<evidence type="ECO:0000256" key="2">
    <source>
        <dbReference type="ARBA" id="ARBA00022989"/>
    </source>
</evidence>
<accession>A0A7C4BCF9</accession>
<keyword evidence="6" id="KW-0067">ATP-binding</keyword>
<reference evidence="6" key="1">
    <citation type="journal article" date="2020" name="mSystems">
        <title>Genome- and Community-Level Interaction Insights into Carbon Utilization and Element Cycling Functions of Hydrothermarchaeota in Hydrothermal Sediment.</title>
        <authorList>
            <person name="Zhou Z."/>
            <person name="Liu Y."/>
            <person name="Xu W."/>
            <person name="Pan J."/>
            <person name="Luo Z.H."/>
            <person name="Li M."/>
        </authorList>
    </citation>
    <scope>NUCLEOTIDE SEQUENCE [LARGE SCALE GENOMIC DNA]</scope>
    <source>
        <strain evidence="6">SpSt-732</strain>
    </source>
</reference>
<evidence type="ECO:0000256" key="1">
    <source>
        <dbReference type="ARBA" id="ARBA00022692"/>
    </source>
</evidence>
<dbReference type="PROSITE" id="PS50929">
    <property type="entry name" value="ABC_TM1F"/>
    <property type="match status" value="1"/>
</dbReference>
<dbReference type="Pfam" id="PF00664">
    <property type="entry name" value="ABC_membrane"/>
    <property type="match status" value="1"/>
</dbReference>
<evidence type="ECO:0000259" key="5">
    <source>
        <dbReference type="PROSITE" id="PS50929"/>
    </source>
</evidence>
<keyword evidence="2 4" id="KW-1133">Transmembrane helix</keyword>
<evidence type="ECO:0000256" key="4">
    <source>
        <dbReference type="SAM" id="Phobius"/>
    </source>
</evidence>
<protein>
    <submittedName>
        <fullName evidence="6">ABC transporter ATP-binding protein</fullName>
    </submittedName>
</protein>
<dbReference type="Gene3D" id="1.20.1560.10">
    <property type="entry name" value="ABC transporter type 1, transmembrane domain"/>
    <property type="match status" value="1"/>
</dbReference>
<dbReference type="GO" id="GO:0005524">
    <property type="term" value="F:ATP binding"/>
    <property type="evidence" value="ECO:0007669"/>
    <property type="project" value="UniProtKB-KW"/>
</dbReference>
<comment type="caution">
    <text evidence="6">The sequence shown here is derived from an EMBL/GenBank/DDBJ whole genome shotgun (WGS) entry which is preliminary data.</text>
</comment>
<dbReference type="SUPFAM" id="SSF90123">
    <property type="entry name" value="ABC transporter transmembrane region"/>
    <property type="match status" value="1"/>
</dbReference>
<proteinExistence type="predicted"/>